<dbReference type="AlphaFoldDB" id="A0A9P5H336"/>
<evidence type="ECO:0000256" key="1">
    <source>
        <dbReference type="SAM" id="Phobius"/>
    </source>
</evidence>
<keyword evidence="2" id="KW-0732">Signal</keyword>
<feature type="chain" id="PRO_5040105919" evidence="2">
    <location>
        <begin position="21"/>
        <end position="365"/>
    </location>
</feature>
<gene>
    <name evidence="3" type="ORF">G7Z17_g10224</name>
</gene>
<evidence type="ECO:0000256" key="2">
    <source>
        <dbReference type="SAM" id="SignalP"/>
    </source>
</evidence>
<sequence>MRKLQLVLTTASLFLCLAQCSPTHQFDQFFPGWNQYLQDIIHNKCPEELNEYLTGNNRSSNSASSVVTPLIECILQDFPEFRKTELGASAVILGLLPTILQSLGSTTAETAVLARRRPFLALLLAGGSPAVNIARGSEFAETLAKFVKGGEAHNTIPGVQLRLLSPRLWPWISVLEYLLVGCAVTNVIHLTYRLGVNAVVGFARETIFMLPLWAFLAVIIHLGGTIILHLRVTVGVADGFKHRTEQKTGGFPSLVLQEFTPCAFQPAKVLVWREKETIWFLVLSWFLNLGILIHIVFGTLVMSSLLFFSVVDSVVIITRFVGSAIVCRTVVRIELAGMTESMRHPDLNKHPKDEVELKLLNPVNV</sequence>
<keyword evidence="4" id="KW-1185">Reference proteome</keyword>
<protein>
    <submittedName>
        <fullName evidence="3">Uncharacterized protein</fullName>
    </submittedName>
</protein>
<organism evidence="3 4">
    <name type="scientific">Cylindrodendrum hubeiense</name>
    <dbReference type="NCBI Taxonomy" id="595255"/>
    <lineage>
        <taxon>Eukaryota</taxon>
        <taxon>Fungi</taxon>
        <taxon>Dikarya</taxon>
        <taxon>Ascomycota</taxon>
        <taxon>Pezizomycotina</taxon>
        <taxon>Sordariomycetes</taxon>
        <taxon>Hypocreomycetidae</taxon>
        <taxon>Hypocreales</taxon>
        <taxon>Nectriaceae</taxon>
        <taxon>Cylindrodendrum</taxon>
    </lineage>
</organism>
<reference evidence="3" key="1">
    <citation type="submission" date="2020-03" db="EMBL/GenBank/DDBJ databases">
        <title>Draft Genome Sequence of Cylindrodendrum hubeiense.</title>
        <authorList>
            <person name="Buettner E."/>
            <person name="Kellner H."/>
        </authorList>
    </citation>
    <scope>NUCLEOTIDE SEQUENCE</scope>
    <source>
        <strain evidence="3">IHI 201604</strain>
    </source>
</reference>
<feature type="transmembrane region" description="Helical" evidence="1">
    <location>
        <begin position="212"/>
        <end position="234"/>
    </location>
</feature>
<feature type="signal peptide" evidence="2">
    <location>
        <begin position="1"/>
        <end position="20"/>
    </location>
</feature>
<feature type="transmembrane region" description="Helical" evidence="1">
    <location>
        <begin position="306"/>
        <end position="331"/>
    </location>
</feature>
<accession>A0A9P5H336</accession>
<evidence type="ECO:0000313" key="3">
    <source>
        <dbReference type="EMBL" id="KAF7544090.1"/>
    </source>
</evidence>
<comment type="caution">
    <text evidence="3">The sequence shown here is derived from an EMBL/GenBank/DDBJ whole genome shotgun (WGS) entry which is preliminary data.</text>
</comment>
<evidence type="ECO:0000313" key="4">
    <source>
        <dbReference type="Proteomes" id="UP000722485"/>
    </source>
</evidence>
<keyword evidence="1" id="KW-1133">Transmembrane helix</keyword>
<dbReference type="OrthoDB" id="3009728at2759"/>
<feature type="transmembrane region" description="Helical" evidence="1">
    <location>
        <begin position="168"/>
        <end position="192"/>
    </location>
</feature>
<keyword evidence="1" id="KW-0472">Membrane</keyword>
<dbReference type="Proteomes" id="UP000722485">
    <property type="component" value="Unassembled WGS sequence"/>
</dbReference>
<proteinExistence type="predicted"/>
<name>A0A9P5H336_9HYPO</name>
<dbReference type="EMBL" id="JAANBB010000323">
    <property type="protein sequence ID" value="KAF7544090.1"/>
    <property type="molecule type" value="Genomic_DNA"/>
</dbReference>
<keyword evidence="1" id="KW-0812">Transmembrane</keyword>
<feature type="transmembrane region" description="Helical" evidence="1">
    <location>
        <begin position="278"/>
        <end position="300"/>
    </location>
</feature>